<evidence type="ECO:0000256" key="1">
    <source>
        <dbReference type="ARBA" id="ARBA00001947"/>
    </source>
</evidence>
<dbReference type="PANTHER" id="PTHR43401:SF2">
    <property type="entry name" value="L-THREONINE 3-DEHYDROGENASE"/>
    <property type="match status" value="1"/>
</dbReference>
<keyword evidence="4" id="KW-0560">Oxidoreductase</keyword>
<comment type="catalytic activity">
    <reaction evidence="10">
        <text>2-deoxy-scyllo-inosamine + NAD(+) = 3-amino-2,3-dideoxy-scyllo-inosose + NADH + H(+)</text>
        <dbReference type="Rhea" id="RHEA:33883"/>
        <dbReference type="ChEBI" id="CHEBI:15378"/>
        <dbReference type="ChEBI" id="CHEBI:57540"/>
        <dbReference type="ChEBI" id="CHEBI:57945"/>
        <dbReference type="ChEBI" id="CHEBI:65002"/>
        <dbReference type="ChEBI" id="CHEBI:65003"/>
        <dbReference type="EC" id="1.1.1.329"/>
    </reaction>
</comment>
<feature type="domain" description="Alcohol dehydrogenase-like N-terminal" evidence="14">
    <location>
        <begin position="37"/>
        <end position="161"/>
    </location>
</feature>
<comment type="cofactor">
    <cofactor evidence="1 12">
        <name>Zn(2+)</name>
        <dbReference type="ChEBI" id="CHEBI:29105"/>
    </cofactor>
</comment>
<dbReference type="CDD" id="cd08231">
    <property type="entry name" value="MDR_TM0436_like"/>
    <property type="match status" value="1"/>
</dbReference>
<dbReference type="Gene3D" id="3.40.50.720">
    <property type="entry name" value="NAD(P)-binding Rossmann-like Domain"/>
    <property type="match status" value="1"/>
</dbReference>
<accession>A0A0A0NBD2</accession>
<dbReference type="PROSITE" id="PS00059">
    <property type="entry name" value="ADH_ZINC"/>
    <property type="match status" value="1"/>
</dbReference>
<dbReference type="SUPFAM" id="SSF51735">
    <property type="entry name" value="NAD(P)-binding Rossmann-fold domains"/>
    <property type="match status" value="1"/>
</dbReference>
<dbReference type="InterPro" id="IPR050129">
    <property type="entry name" value="Zn_alcohol_dh"/>
</dbReference>
<comment type="function">
    <text evidence="5">Catalyzes the oxidation of 2-deoxy-scyllo-inosamine (DOIA) with NAD(+) or NADP(+), forming 3-amino-2,3-dideoxy-scyllo-inosose (amino-DOI).</text>
</comment>
<gene>
    <name evidence="15" type="ORF">D3C57_143110</name>
</gene>
<dbReference type="InterPro" id="IPR002328">
    <property type="entry name" value="ADH_Zn_CS"/>
</dbReference>
<comment type="pathway">
    <text evidence="6">Metabolic intermediate biosynthesis; 2-deoxystreptamine biosynthesis; 2-deoxystreptamine from D-glucose 6-phosphate: step 3/4.</text>
</comment>
<comment type="catalytic activity">
    <reaction evidence="11">
        <text>2-deoxy-scyllo-inosamine + NADP(+) = 3-amino-2,3-dideoxy-scyllo-inosose + NADPH + H(+)</text>
        <dbReference type="Rhea" id="RHEA:33879"/>
        <dbReference type="ChEBI" id="CHEBI:15378"/>
        <dbReference type="ChEBI" id="CHEBI:57783"/>
        <dbReference type="ChEBI" id="CHEBI:58349"/>
        <dbReference type="ChEBI" id="CHEBI:65002"/>
        <dbReference type="ChEBI" id="CHEBI:65003"/>
        <dbReference type="EC" id="1.1.1.329"/>
    </reaction>
</comment>
<dbReference type="KEGG" id="src:M271_00580"/>
<keyword evidence="2 12" id="KW-0479">Metal-binding</keyword>
<dbReference type="Pfam" id="PF08240">
    <property type="entry name" value="ADH_N"/>
    <property type="match status" value="1"/>
</dbReference>
<feature type="domain" description="Alcohol dehydrogenase-like C-terminal" evidence="13">
    <location>
        <begin position="202"/>
        <end position="334"/>
    </location>
</feature>
<proteinExistence type="inferred from homology"/>
<organism evidence="15 16">
    <name type="scientific">Streptomyces rapamycinicus (strain ATCC 29253 / DSM 41530 / NRRL 5491 / AYB-994)</name>
    <name type="common">Streptomyces hygroscopicus (strain ATCC 29253)</name>
    <dbReference type="NCBI Taxonomy" id="1343740"/>
    <lineage>
        <taxon>Bacteria</taxon>
        <taxon>Bacillati</taxon>
        <taxon>Actinomycetota</taxon>
        <taxon>Actinomycetes</taxon>
        <taxon>Kitasatosporales</taxon>
        <taxon>Streptomycetaceae</taxon>
        <taxon>Streptomyces</taxon>
        <taxon>Streptomyces violaceusniger group</taxon>
    </lineage>
</organism>
<comment type="caution">
    <text evidence="15">The sequence shown here is derived from an EMBL/GenBank/DDBJ whole genome shotgun (WGS) entry which is preliminary data.</text>
</comment>
<evidence type="ECO:0000256" key="10">
    <source>
        <dbReference type="ARBA" id="ARBA00048685"/>
    </source>
</evidence>
<dbReference type="InterPro" id="IPR011032">
    <property type="entry name" value="GroES-like_sf"/>
</dbReference>
<evidence type="ECO:0000259" key="14">
    <source>
        <dbReference type="Pfam" id="PF08240"/>
    </source>
</evidence>
<sequence>MGGLRTPTLPDTAFAALMPGFGAELEVTEVRVPRPEPGALVVEVEVSSVCGSDVHTWQGSVSNLPVTPPLVLGHEIVGRVAAIGDGADVDSVGAPLRLGDRVVWEHEACGTCEMCSVERQPTLCPNRRVGMFRTAEEFPYSAGGFAQYSYVWPRSGRVRVPDSVPSNAAAAGSCALRTVVNAFERLGPIDHMSRIVVQGSGPLGLFATAMAARRHPRRLVVVGAPDDRLEVARRWGAHDVVSVGRHPDPAERVAAVEELTGGGPDVILEMSGAPGAFAEGVLMAARNARYAVVGTLGGGTQEVLVPRIVGHGLRIIGCLGSDIGSYERGLRFLEQASDEIDFGALFSGRVHGLAGATDSLRSLRNMDEIKPILDPWV</sequence>
<dbReference type="SUPFAM" id="SSF50129">
    <property type="entry name" value="GroES-like"/>
    <property type="match status" value="1"/>
</dbReference>
<dbReference type="EMBL" id="QYCY01000002">
    <property type="protein sequence ID" value="RLV76166.1"/>
    <property type="molecule type" value="Genomic_DNA"/>
</dbReference>
<dbReference type="InterPro" id="IPR013149">
    <property type="entry name" value="ADH-like_C"/>
</dbReference>
<dbReference type="PANTHER" id="PTHR43401">
    <property type="entry name" value="L-THREONINE 3-DEHYDROGENASE"/>
    <property type="match status" value="1"/>
</dbReference>
<dbReference type="InterPro" id="IPR013154">
    <property type="entry name" value="ADH-like_N"/>
</dbReference>
<dbReference type="AlphaFoldDB" id="A0A0A0NBD2"/>
<reference evidence="15 16" key="1">
    <citation type="journal article" date="2018" name="J. Biol. Chem.">
        <title>Discovery of the actinoplanic acid pathway in Streptomyces rapamycinicus reveals a genetically conserved synergism with rapamycin.</title>
        <authorList>
            <person name="Mrak P."/>
            <person name="Krastel P."/>
            <person name="Pivk Lukancic P."/>
            <person name="Tao J."/>
            <person name="Pistorius D."/>
            <person name="Moore C.M."/>
        </authorList>
    </citation>
    <scope>NUCLEOTIDE SEQUENCE [LARGE SCALE GENOMIC DNA]</scope>
    <source>
        <strain evidence="15 16">NRRL 5491</strain>
    </source>
</reference>
<evidence type="ECO:0000256" key="12">
    <source>
        <dbReference type="RuleBase" id="RU361277"/>
    </source>
</evidence>
<dbReference type="InterPro" id="IPR036291">
    <property type="entry name" value="NAD(P)-bd_dom_sf"/>
</dbReference>
<dbReference type="RefSeq" id="WP_020865151.1">
    <property type="nucleotide sequence ID" value="NC_022785.1"/>
</dbReference>
<dbReference type="STRING" id="1343740.M271_00580"/>
<comment type="similarity">
    <text evidence="7">Belongs to the zinc-containing alcohol dehydrogenase family. DOIA dehydrogenase subfamily.</text>
</comment>
<evidence type="ECO:0000313" key="15">
    <source>
        <dbReference type="EMBL" id="RLV76166.1"/>
    </source>
</evidence>
<evidence type="ECO:0000256" key="9">
    <source>
        <dbReference type="ARBA" id="ARBA00039387"/>
    </source>
</evidence>
<dbReference type="HOGENOM" id="CLU_026673_11_0_11"/>
<dbReference type="Pfam" id="PF00107">
    <property type="entry name" value="ADH_zinc_N"/>
    <property type="match status" value="1"/>
</dbReference>
<evidence type="ECO:0000259" key="13">
    <source>
        <dbReference type="Pfam" id="PF00107"/>
    </source>
</evidence>
<evidence type="ECO:0000256" key="11">
    <source>
        <dbReference type="ARBA" id="ARBA00049085"/>
    </source>
</evidence>
<evidence type="ECO:0000256" key="2">
    <source>
        <dbReference type="ARBA" id="ARBA00022723"/>
    </source>
</evidence>
<keyword evidence="3 12" id="KW-0862">Zinc</keyword>
<evidence type="ECO:0000256" key="8">
    <source>
        <dbReference type="ARBA" id="ARBA00039102"/>
    </source>
</evidence>
<dbReference type="eggNOG" id="COG1063">
    <property type="taxonomic scope" value="Bacteria"/>
</dbReference>
<dbReference type="GO" id="GO:0016491">
    <property type="term" value="F:oxidoreductase activity"/>
    <property type="evidence" value="ECO:0007669"/>
    <property type="project" value="UniProtKB-KW"/>
</dbReference>
<evidence type="ECO:0000256" key="7">
    <source>
        <dbReference type="ARBA" id="ARBA00038004"/>
    </source>
</evidence>
<evidence type="ECO:0000256" key="5">
    <source>
        <dbReference type="ARBA" id="ARBA00037678"/>
    </source>
</evidence>
<dbReference type="GO" id="GO:0008270">
    <property type="term" value="F:zinc ion binding"/>
    <property type="evidence" value="ECO:0007669"/>
    <property type="project" value="InterPro"/>
</dbReference>
<evidence type="ECO:0000256" key="4">
    <source>
        <dbReference type="ARBA" id="ARBA00023002"/>
    </source>
</evidence>
<dbReference type="Gene3D" id="3.90.180.10">
    <property type="entry name" value="Medium-chain alcohol dehydrogenases, catalytic domain"/>
    <property type="match status" value="1"/>
</dbReference>
<dbReference type="Proteomes" id="UP000281594">
    <property type="component" value="Unassembled WGS sequence"/>
</dbReference>
<evidence type="ECO:0000256" key="6">
    <source>
        <dbReference type="ARBA" id="ARBA00037908"/>
    </source>
</evidence>
<protein>
    <recommendedName>
        <fullName evidence="9">2-deoxy-scyllo-inosamine dehydrogenase</fullName>
        <ecNumber evidence="8">1.1.1.329</ecNumber>
    </recommendedName>
</protein>
<evidence type="ECO:0000313" key="16">
    <source>
        <dbReference type="Proteomes" id="UP000281594"/>
    </source>
</evidence>
<dbReference type="EC" id="1.1.1.329" evidence="8"/>
<evidence type="ECO:0000256" key="3">
    <source>
        <dbReference type="ARBA" id="ARBA00022833"/>
    </source>
</evidence>
<name>A0A0A0NBD2_STRRN</name>